<dbReference type="SUPFAM" id="SSF55347">
    <property type="entry name" value="Glyceraldehyde-3-phosphate dehydrogenase-like, C-terminal domain"/>
    <property type="match status" value="1"/>
</dbReference>
<dbReference type="Pfam" id="PF22725">
    <property type="entry name" value="GFO_IDH_MocA_C3"/>
    <property type="match status" value="1"/>
</dbReference>
<evidence type="ECO:0000313" key="4">
    <source>
        <dbReference type="Proteomes" id="UP000324738"/>
    </source>
</evidence>
<dbReference type="PANTHER" id="PTHR43249">
    <property type="entry name" value="UDP-N-ACETYL-2-AMINO-2-DEOXY-D-GLUCURONATE OXIDASE"/>
    <property type="match status" value="1"/>
</dbReference>
<dbReference type="InterPro" id="IPR055170">
    <property type="entry name" value="GFO_IDH_MocA-like_dom"/>
</dbReference>
<feature type="domain" description="Gfo/Idh/MocA-like oxidoreductase N-terminal" evidence="1">
    <location>
        <begin position="6"/>
        <end position="124"/>
    </location>
</feature>
<evidence type="ECO:0000259" key="1">
    <source>
        <dbReference type="Pfam" id="PF01408"/>
    </source>
</evidence>
<dbReference type="InterPro" id="IPR052515">
    <property type="entry name" value="Gfo/Idh/MocA_Oxidoreductase"/>
</dbReference>
<dbReference type="PANTHER" id="PTHR43249:SF1">
    <property type="entry name" value="D-GLUCOSIDE 3-DEHYDROGENASE"/>
    <property type="match status" value="1"/>
</dbReference>
<organism evidence="3 4">
    <name type="scientific">Aureimonas fodinaquatilis</name>
    <dbReference type="NCBI Taxonomy" id="2565783"/>
    <lineage>
        <taxon>Bacteria</taxon>
        <taxon>Pseudomonadati</taxon>
        <taxon>Pseudomonadota</taxon>
        <taxon>Alphaproteobacteria</taxon>
        <taxon>Hyphomicrobiales</taxon>
        <taxon>Aurantimonadaceae</taxon>
        <taxon>Aureimonas</taxon>
    </lineage>
</organism>
<dbReference type="Gene3D" id="3.40.50.720">
    <property type="entry name" value="NAD(P)-binding Rossmann-like Domain"/>
    <property type="match status" value="1"/>
</dbReference>
<dbReference type="InterPro" id="IPR036291">
    <property type="entry name" value="NAD(P)-bd_dom_sf"/>
</dbReference>
<dbReference type="SUPFAM" id="SSF51735">
    <property type="entry name" value="NAD(P)-binding Rossmann-fold domains"/>
    <property type="match status" value="1"/>
</dbReference>
<accession>A0A5B0DVW7</accession>
<keyword evidence="4" id="KW-1185">Reference proteome</keyword>
<dbReference type="GO" id="GO:0000166">
    <property type="term" value="F:nucleotide binding"/>
    <property type="evidence" value="ECO:0007669"/>
    <property type="project" value="InterPro"/>
</dbReference>
<dbReference type="Pfam" id="PF01408">
    <property type="entry name" value="GFO_IDH_MocA"/>
    <property type="match status" value="1"/>
</dbReference>
<dbReference type="OrthoDB" id="9801953at2"/>
<dbReference type="RefSeq" id="WP_149298877.1">
    <property type="nucleotide sequence ID" value="NZ_VTWH01000002.1"/>
</dbReference>
<proteinExistence type="predicted"/>
<name>A0A5B0DVW7_9HYPH</name>
<dbReference type="Proteomes" id="UP000324738">
    <property type="component" value="Unassembled WGS sequence"/>
</dbReference>
<feature type="domain" description="GFO/IDH/MocA-like oxidoreductase" evidence="2">
    <location>
        <begin position="136"/>
        <end position="249"/>
    </location>
</feature>
<dbReference type="EMBL" id="VTWH01000002">
    <property type="protein sequence ID" value="KAA0970162.1"/>
    <property type="molecule type" value="Genomic_DNA"/>
</dbReference>
<evidence type="ECO:0000313" key="3">
    <source>
        <dbReference type="EMBL" id="KAA0970162.1"/>
    </source>
</evidence>
<protein>
    <submittedName>
        <fullName evidence="3">Gfo/Idh/MocA family oxidoreductase</fullName>
    </submittedName>
</protein>
<gene>
    <name evidence="3" type="ORF">FPY71_06395</name>
</gene>
<dbReference type="InterPro" id="IPR000683">
    <property type="entry name" value="Gfo/Idh/MocA-like_OxRdtase_N"/>
</dbReference>
<reference evidence="3 4" key="1">
    <citation type="submission" date="2019-08" db="EMBL/GenBank/DDBJ databases">
        <title>Aureimonas fodiniaquatilis sp. nov., isolated from a coal mine wastewater.</title>
        <authorList>
            <person name="Kim W."/>
        </authorList>
    </citation>
    <scope>NUCLEOTIDE SEQUENCE [LARGE SCALE GENOMIC DNA]</scope>
    <source>
        <strain evidence="3 4">CAU 1482</strain>
    </source>
</reference>
<dbReference type="AlphaFoldDB" id="A0A5B0DVW7"/>
<dbReference type="Gene3D" id="3.30.360.10">
    <property type="entry name" value="Dihydrodipicolinate Reductase, domain 2"/>
    <property type="match status" value="1"/>
</dbReference>
<comment type="caution">
    <text evidence="3">The sequence shown here is derived from an EMBL/GenBank/DDBJ whole genome shotgun (WGS) entry which is preliminary data.</text>
</comment>
<evidence type="ECO:0000259" key="2">
    <source>
        <dbReference type="Pfam" id="PF22725"/>
    </source>
</evidence>
<sequence>MTVVKMNVALIGCGWVAGLQMINGFNHVSDLFNVQTACDNDLAKAQAFAREYGLPEAVASYEAVLADPQIDAVSICTPPSLHHSMVKAALAAGKNVICEKPFTSSLELVDDIMAMEALSSARVMPVFQYRFAPGLQRIRRILASGIAGKAYTSSVETAWRRGSDYYAVPWRGKFATELGGVLLTQSIHIHDLFLYLRGPVAEVKAFKATRVNPIEVEDCAVAALRMEDGSLASLTATLGSIRPVTRIRLCFENMVIERQCFDEEAPRPGNEPWTIVPVSDEVARKVADISAEPAEQYTSFAFQFAQFHRAINTGEPFAVTLEDARRSLELVTALFHSAETDETVSLPMDQHHERYGGWISHSSRAAGSAAAVPALQE</sequence>